<dbReference type="AlphaFoldDB" id="A0A917BK81"/>
<reference evidence="2" key="1">
    <citation type="journal article" date="2014" name="Int. J. Syst. Evol. Microbiol.">
        <title>Complete genome sequence of Corynebacterium casei LMG S-19264T (=DSM 44701T), isolated from a smear-ripened cheese.</title>
        <authorList>
            <consortium name="US DOE Joint Genome Institute (JGI-PGF)"/>
            <person name="Walter F."/>
            <person name="Albersmeier A."/>
            <person name="Kalinowski J."/>
            <person name="Ruckert C."/>
        </authorList>
    </citation>
    <scope>NUCLEOTIDE SEQUENCE</scope>
    <source>
        <strain evidence="2">CGMCC 1.16067</strain>
    </source>
</reference>
<reference evidence="2" key="2">
    <citation type="submission" date="2020-09" db="EMBL/GenBank/DDBJ databases">
        <authorList>
            <person name="Sun Q."/>
            <person name="Zhou Y."/>
        </authorList>
    </citation>
    <scope>NUCLEOTIDE SEQUENCE</scope>
    <source>
        <strain evidence="2">CGMCC 1.16067</strain>
    </source>
</reference>
<sequence>MTELAMIRSAARGPEGADRPDRTIAARERANRTMFGLHQLLLTRPELRGVHAPADFAADAIRWSV</sequence>
<dbReference type="Proteomes" id="UP000649179">
    <property type="component" value="Unassembled WGS sequence"/>
</dbReference>
<protein>
    <submittedName>
        <fullName evidence="2">Uncharacterized protein</fullName>
    </submittedName>
</protein>
<evidence type="ECO:0000256" key="1">
    <source>
        <dbReference type="SAM" id="MobiDB-lite"/>
    </source>
</evidence>
<feature type="region of interest" description="Disordered" evidence="1">
    <location>
        <begin position="1"/>
        <end position="23"/>
    </location>
</feature>
<name>A0A917BK81_9ACTN</name>
<evidence type="ECO:0000313" key="3">
    <source>
        <dbReference type="Proteomes" id="UP000649179"/>
    </source>
</evidence>
<accession>A0A917BK81</accession>
<proteinExistence type="predicted"/>
<dbReference type="EMBL" id="BMKQ01000001">
    <property type="protein sequence ID" value="GGF48954.1"/>
    <property type="molecule type" value="Genomic_DNA"/>
</dbReference>
<comment type="caution">
    <text evidence="2">The sequence shown here is derived from an EMBL/GenBank/DDBJ whole genome shotgun (WGS) entry which is preliminary data.</text>
</comment>
<dbReference type="RefSeq" id="WP_188779952.1">
    <property type="nucleotide sequence ID" value="NZ_BMKQ01000001.1"/>
</dbReference>
<evidence type="ECO:0000313" key="2">
    <source>
        <dbReference type="EMBL" id="GGF48954.1"/>
    </source>
</evidence>
<keyword evidence="3" id="KW-1185">Reference proteome</keyword>
<organism evidence="2 3">
    <name type="scientific">Marmoricola endophyticus</name>
    <dbReference type="NCBI Taxonomy" id="2040280"/>
    <lineage>
        <taxon>Bacteria</taxon>
        <taxon>Bacillati</taxon>
        <taxon>Actinomycetota</taxon>
        <taxon>Actinomycetes</taxon>
        <taxon>Propionibacteriales</taxon>
        <taxon>Nocardioidaceae</taxon>
        <taxon>Marmoricola</taxon>
    </lineage>
</organism>
<gene>
    <name evidence="2" type="ORF">GCM10011519_23690</name>
</gene>